<accession>A0A6A4C5X5</accession>
<dbReference type="Proteomes" id="UP000440367">
    <property type="component" value="Unassembled WGS sequence"/>
</dbReference>
<keyword evidence="1" id="KW-0732">Signal</keyword>
<dbReference type="Proteomes" id="UP000433483">
    <property type="component" value="Unassembled WGS sequence"/>
</dbReference>
<dbReference type="EMBL" id="QXFZ01000014">
    <property type="protein sequence ID" value="KAE9140382.1"/>
    <property type="molecule type" value="Genomic_DNA"/>
</dbReference>
<dbReference type="EMBL" id="QXGC01000610">
    <property type="protein sequence ID" value="KAE9227767.1"/>
    <property type="molecule type" value="Genomic_DNA"/>
</dbReference>
<sequence>MYLGSFLAPPTILLLLAVFKNEDCAGSHPFVVGDKCTLYHVQPNCILADT</sequence>
<dbReference type="Proteomes" id="UP000441208">
    <property type="component" value="Unassembled WGS sequence"/>
</dbReference>
<dbReference type="EMBL" id="QXGD01000017">
    <property type="protein sequence ID" value="KAE9257718.1"/>
    <property type="molecule type" value="Genomic_DNA"/>
</dbReference>
<evidence type="ECO:0000313" key="15">
    <source>
        <dbReference type="Proteomes" id="UP000440367"/>
    </source>
</evidence>
<feature type="signal peptide" evidence="1">
    <location>
        <begin position="1"/>
        <end position="26"/>
    </location>
</feature>
<dbReference type="Proteomes" id="UP000429523">
    <property type="component" value="Unassembled WGS sequence"/>
</dbReference>
<evidence type="ECO:0000313" key="8">
    <source>
        <dbReference type="EMBL" id="KAE9227767.1"/>
    </source>
</evidence>
<evidence type="ECO:0000313" key="3">
    <source>
        <dbReference type="EMBL" id="KAE8971553.1"/>
    </source>
</evidence>
<dbReference type="Proteomes" id="UP000476176">
    <property type="component" value="Unassembled WGS sequence"/>
</dbReference>
<dbReference type="EMBL" id="QXGB01002507">
    <property type="protein sequence ID" value="KAE9177324.1"/>
    <property type="molecule type" value="Genomic_DNA"/>
</dbReference>
<evidence type="ECO:0000313" key="5">
    <source>
        <dbReference type="EMBL" id="KAE9086766.1"/>
    </source>
</evidence>
<evidence type="ECO:0000313" key="18">
    <source>
        <dbReference type="Proteomes" id="UP000460718"/>
    </source>
</evidence>
<evidence type="ECO:0000256" key="1">
    <source>
        <dbReference type="SAM" id="SignalP"/>
    </source>
</evidence>
<evidence type="ECO:0000313" key="12">
    <source>
        <dbReference type="Proteomes" id="UP000429523"/>
    </source>
</evidence>
<evidence type="ECO:0000313" key="9">
    <source>
        <dbReference type="EMBL" id="KAE9257718.1"/>
    </source>
</evidence>
<evidence type="ECO:0000313" key="19">
    <source>
        <dbReference type="Proteomes" id="UP000476176"/>
    </source>
</evidence>
<feature type="chain" id="PRO_5036381156" evidence="1">
    <location>
        <begin position="27"/>
        <end position="50"/>
    </location>
</feature>
<dbReference type="Proteomes" id="UP000460718">
    <property type="component" value="Unassembled WGS sequence"/>
</dbReference>
<gene>
    <name evidence="10" type="ORF">PF001_g23720</name>
    <name evidence="9" type="ORF">PF002_g808</name>
    <name evidence="8" type="ORF">PF004_g11271</name>
    <name evidence="7" type="ORF">PF005_g24546</name>
    <name evidence="5" type="ORF">PF006_g25955</name>
    <name evidence="6" type="ORF">PF007_g687</name>
    <name evidence="11" type="ORF">PF008_g26651</name>
    <name evidence="2" type="ORF">PF009_g705</name>
    <name evidence="4" type="ORF">PF010_g26257</name>
    <name evidence="3" type="ORF">PF011_g25992</name>
</gene>
<evidence type="ECO:0000313" key="10">
    <source>
        <dbReference type="EMBL" id="KAE9281554.1"/>
    </source>
</evidence>
<proteinExistence type="predicted"/>
<evidence type="ECO:0000313" key="2">
    <source>
        <dbReference type="EMBL" id="KAE8949790.1"/>
    </source>
</evidence>
<evidence type="ECO:0000313" key="21">
    <source>
        <dbReference type="Proteomes" id="UP000488956"/>
    </source>
</evidence>
<evidence type="ECO:0000313" key="4">
    <source>
        <dbReference type="EMBL" id="KAE9070471.1"/>
    </source>
</evidence>
<evidence type="ECO:0000313" key="14">
    <source>
        <dbReference type="Proteomes" id="UP000437068"/>
    </source>
</evidence>
<keyword evidence="13" id="KW-1185">Reference proteome</keyword>
<dbReference type="EMBL" id="QXGF01000014">
    <property type="protein sequence ID" value="KAE8949790.1"/>
    <property type="molecule type" value="Genomic_DNA"/>
</dbReference>
<dbReference type="EMBL" id="QXFX01003208">
    <property type="protein sequence ID" value="KAE9070471.1"/>
    <property type="molecule type" value="Genomic_DNA"/>
</dbReference>
<dbReference type="EMBL" id="QXGA01003161">
    <property type="protein sequence ID" value="KAE9086766.1"/>
    <property type="molecule type" value="Genomic_DNA"/>
</dbReference>
<evidence type="ECO:0000313" key="6">
    <source>
        <dbReference type="EMBL" id="KAE9140382.1"/>
    </source>
</evidence>
<dbReference type="EMBL" id="QXFW01003317">
    <property type="protein sequence ID" value="KAE8971553.1"/>
    <property type="molecule type" value="Genomic_DNA"/>
</dbReference>
<dbReference type="Proteomes" id="UP000488956">
    <property type="component" value="Unassembled WGS sequence"/>
</dbReference>
<dbReference type="AlphaFoldDB" id="A0A6A4C5X5"/>
<evidence type="ECO:0000313" key="20">
    <source>
        <dbReference type="Proteomes" id="UP000486351"/>
    </source>
</evidence>
<dbReference type="Proteomes" id="UP000486351">
    <property type="component" value="Unassembled WGS sequence"/>
</dbReference>
<evidence type="ECO:0000313" key="11">
    <source>
        <dbReference type="EMBL" id="KAE9286474.1"/>
    </source>
</evidence>
<protein>
    <submittedName>
        <fullName evidence="10">Uncharacterized protein</fullName>
    </submittedName>
</protein>
<reference evidence="12 13" key="1">
    <citation type="submission" date="2018-08" db="EMBL/GenBank/DDBJ databases">
        <title>Genomic investigation of the strawberry pathogen Phytophthora fragariae indicates pathogenicity is determined by transcriptional variation in three key races.</title>
        <authorList>
            <person name="Adams T.M."/>
            <person name="Armitage A.D."/>
            <person name="Sobczyk M.K."/>
            <person name="Bates H.J."/>
            <person name="Dunwell J.M."/>
            <person name="Nellist C.F."/>
            <person name="Harrison R.J."/>
        </authorList>
    </citation>
    <scope>NUCLEOTIDE SEQUENCE [LARGE SCALE GENOMIC DNA]</scope>
    <source>
        <strain evidence="10 14">A4</strain>
        <strain evidence="9 15">BC-1</strain>
        <strain evidence="8 19">BC-23</strain>
        <strain evidence="7 13">NOV-27</strain>
        <strain evidence="5 16">NOV-5</strain>
        <strain evidence="6 17">NOV-71</strain>
        <strain evidence="11 20">NOV-77</strain>
        <strain evidence="2 12">NOV-9</strain>
        <strain evidence="4 21">ONT-3</strain>
        <strain evidence="3 18">SCRP245</strain>
    </source>
</reference>
<evidence type="ECO:0000313" key="16">
    <source>
        <dbReference type="Proteomes" id="UP000440732"/>
    </source>
</evidence>
<evidence type="ECO:0000313" key="17">
    <source>
        <dbReference type="Proteomes" id="UP000441208"/>
    </source>
</evidence>
<dbReference type="EMBL" id="QXGE01002480">
    <property type="protein sequence ID" value="KAE9281554.1"/>
    <property type="molecule type" value="Genomic_DNA"/>
</dbReference>
<evidence type="ECO:0000313" key="13">
    <source>
        <dbReference type="Proteomes" id="UP000433483"/>
    </source>
</evidence>
<evidence type="ECO:0000313" key="7">
    <source>
        <dbReference type="EMBL" id="KAE9177324.1"/>
    </source>
</evidence>
<comment type="caution">
    <text evidence="10">The sequence shown here is derived from an EMBL/GenBank/DDBJ whole genome shotgun (WGS) entry which is preliminary data.</text>
</comment>
<organism evidence="10 14">
    <name type="scientific">Phytophthora fragariae</name>
    <dbReference type="NCBI Taxonomy" id="53985"/>
    <lineage>
        <taxon>Eukaryota</taxon>
        <taxon>Sar</taxon>
        <taxon>Stramenopiles</taxon>
        <taxon>Oomycota</taxon>
        <taxon>Peronosporomycetes</taxon>
        <taxon>Peronosporales</taxon>
        <taxon>Peronosporaceae</taxon>
        <taxon>Phytophthora</taxon>
    </lineage>
</organism>
<dbReference type="Proteomes" id="UP000440732">
    <property type="component" value="Unassembled WGS sequence"/>
</dbReference>
<name>A0A6A4C5X5_9STRA</name>
<dbReference type="EMBL" id="QXFY01003306">
    <property type="protein sequence ID" value="KAE9286474.1"/>
    <property type="molecule type" value="Genomic_DNA"/>
</dbReference>
<dbReference type="Proteomes" id="UP000437068">
    <property type="component" value="Unassembled WGS sequence"/>
</dbReference>